<evidence type="ECO:0000259" key="10">
    <source>
        <dbReference type="Pfam" id="PF09240"/>
    </source>
</evidence>
<keyword evidence="4 8" id="KW-1133">Transmembrane helix</keyword>
<dbReference type="Gene3D" id="2.60.40.10">
    <property type="entry name" value="Immunoglobulins"/>
    <property type="match status" value="2"/>
</dbReference>
<evidence type="ECO:0000313" key="11">
    <source>
        <dbReference type="Ensembl" id="ENSPNAP00000069294.1"/>
    </source>
</evidence>
<comment type="subcellular location">
    <subcellularLocation>
        <location evidence="1">Membrane</location>
        <topology evidence="1">Single-pass type I membrane protein</topology>
    </subcellularLocation>
</comment>
<evidence type="ECO:0000256" key="4">
    <source>
        <dbReference type="ARBA" id="ARBA00022989"/>
    </source>
</evidence>
<evidence type="ECO:0000256" key="2">
    <source>
        <dbReference type="ARBA" id="ARBA00022692"/>
    </source>
</evidence>
<dbReference type="InterPro" id="IPR036116">
    <property type="entry name" value="FN3_sf"/>
</dbReference>
<organism evidence="11 12">
    <name type="scientific">Pygocentrus nattereri</name>
    <name type="common">Red-bellied piranha</name>
    <dbReference type="NCBI Taxonomy" id="42514"/>
    <lineage>
        <taxon>Eukaryota</taxon>
        <taxon>Metazoa</taxon>
        <taxon>Chordata</taxon>
        <taxon>Craniata</taxon>
        <taxon>Vertebrata</taxon>
        <taxon>Euteleostomi</taxon>
        <taxon>Actinopterygii</taxon>
        <taxon>Neopterygii</taxon>
        <taxon>Teleostei</taxon>
        <taxon>Ostariophysi</taxon>
        <taxon>Characiformes</taxon>
        <taxon>Characoidei</taxon>
        <taxon>Pygocentrus</taxon>
    </lineage>
</organism>
<reference evidence="11 12" key="1">
    <citation type="submission" date="2020-10" db="EMBL/GenBank/DDBJ databases">
        <title>Pygocentrus nattereri (red-bellied piranha) genome, fPygNat1, primary haplotype.</title>
        <authorList>
            <person name="Myers G."/>
            <person name="Meyer A."/>
            <person name="Karagic N."/>
            <person name="Pippel M."/>
            <person name="Winkler S."/>
            <person name="Tracey A."/>
            <person name="Wood J."/>
            <person name="Formenti G."/>
            <person name="Howe K."/>
            <person name="Fedrigo O."/>
            <person name="Jarvis E.D."/>
        </authorList>
    </citation>
    <scope>NUCLEOTIDE SEQUENCE [LARGE SCALE GENOMIC DNA]</scope>
</reference>
<evidence type="ECO:0000256" key="3">
    <source>
        <dbReference type="ARBA" id="ARBA00022729"/>
    </source>
</evidence>
<keyword evidence="7" id="KW-0325">Glycoprotein</keyword>
<dbReference type="PANTHER" id="PTHR23037">
    <property type="entry name" value="CYTOKINE RECEPTOR"/>
    <property type="match status" value="1"/>
</dbReference>
<reference evidence="11" key="2">
    <citation type="submission" date="2025-08" db="UniProtKB">
        <authorList>
            <consortium name="Ensembl"/>
        </authorList>
    </citation>
    <scope>IDENTIFICATION</scope>
</reference>
<reference evidence="11" key="3">
    <citation type="submission" date="2025-09" db="UniProtKB">
        <authorList>
            <consortium name="Ensembl"/>
        </authorList>
    </citation>
    <scope>IDENTIFICATION</scope>
</reference>
<dbReference type="Ensembl" id="ENSPNAT00000065426.1">
    <property type="protein sequence ID" value="ENSPNAP00000069294.1"/>
    <property type="gene ID" value="ENSPNAG00000006647.2"/>
</dbReference>
<evidence type="ECO:0000256" key="1">
    <source>
        <dbReference type="ARBA" id="ARBA00004479"/>
    </source>
</evidence>
<name>A0AAR2L3J3_PYGNA</name>
<dbReference type="InterPro" id="IPR013783">
    <property type="entry name" value="Ig-like_fold"/>
</dbReference>
<keyword evidence="12" id="KW-1185">Reference proteome</keyword>
<keyword evidence="2 8" id="KW-0812">Transmembrane</keyword>
<accession>A0AAR2L3J3</accession>
<feature type="transmembrane region" description="Helical" evidence="8">
    <location>
        <begin position="318"/>
        <end position="338"/>
    </location>
</feature>
<dbReference type="PANTHER" id="PTHR23037:SF46">
    <property type="entry name" value="INTERLEUKIN 5 RECEPTOR SUBUNIT ALPHA"/>
    <property type="match status" value="1"/>
</dbReference>
<evidence type="ECO:0000256" key="5">
    <source>
        <dbReference type="ARBA" id="ARBA00023136"/>
    </source>
</evidence>
<proteinExistence type="predicted"/>
<dbReference type="InterPro" id="IPR015321">
    <property type="entry name" value="TypeI_recpt_CBD"/>
</dbReference>
<evidence type="ECO:0000256" key="8">
    <source>
        <dbReference type="SAM" id="Phobius"/>
    </source>
</evidence>
<dbReference type="AlphaFoldDB" id="A0AAR2L3J3"/>
<evidence type="ECO:0000256" key="7">
    <source>
        <dbReference type="ARBA" id="ARBA00023180"/>
    </source>
</evidence>
<keyword evidence="5 8" id="KW-0472">Membrane</keyword>
<dbReference type="SUPFAM" id="SSF49265">
    <property type="entry name" value="Fibronectin type III"/>
    <property type="match status" value="1"/>
</dbReference>
<dbReference type="Proteomes" id="UP001501920">
    <property type="component" value="Chromosome 2"/>
</dbReference>
<sequence length="380" mass="43688">MFCGYRGISLITCCSLWFLGVAVSDEMPRPENLSLSWSPDYLSVVAQWTEPPGLEGCEVKYEVHFYSKKCPPSEEPVMKWRVNKLTHTWATEENEVCVSVNTSPSNCGNKTSSKSLLKGLSRPPGLVKNFTCVYYSHMKMNCTWSIISNASDLQLFYGPHNESSLKPCVSYIGKGHMRTGCHLYGKEFVNDTLFFLVNGTYGGLPRRSYFSKEIRNFVKVPPPKLNISLVGKHLHIQSSPPYFKSSCWIYQFYLKKCNTEEKITFENKQWEFDLEYNEDCLYTVQVQARYQYCGEGGSDWSKPVYYGENRDPVGLLKMILVITPIIVTCCLIVALVLCRRHKDYLFPKIPEPSLLVKDMLNNSKDKVICHHYIFLLQPFH</sequence>
<dbReference type="GO" id="GO:0009897">
    <property type="term" value="C:external side of plasma membrane"/>
    <property type="evidence" value="ECO:0007669"/>
    <property type="project" value="TreeGrafter"/>
</dbReference>
<evidence type="ECO:0000256" key="9">
    <source>
        <dbReference type="SAM" id="SignalP"/>
    </source>
</evidence>
<dbReference type="Pfam" id="PF09240">
    <property type="entry name" value="IL6Ra-bind"/>
    <property type="match status" value="1"/>
</dbReference>
<gene>
    <name evidence="11" type="primary">IL13RA1</name>
</gene>
<evidence type="ECO:0000313" key="12">
    <source>
        <dbReference type="Proteomes" id="UP001501920"/>
    </source>
</evidence>
<dbReference type="GO" id="GO:0004896">
    <property type="term" value="F:cytokine receptor activity"/>
    <property type="evidence" value="ECO:0007669"/>
    <property type="project" value="TreeGrafter"/>
</dbReference>
<evidence type="ECO:0000256" key="6">
    <source>
        <dbReference type="ARBA" id="ARBA00023170"/>
    </source>
</evidence>
<keyword evidence="3 9" id="KW-0732">Signal</keyword>
<dbReference type="GeneTree" id="ENSGT00730000112044"/>
<feature type="domain" description="Type I cytokine receptor cytokine-binding" evidence="10">
    <location>
        <begin position="129"/>
        <end position="199"/>
    </location>
</feature>
<feature type="chain" id="PRO_5043534930" description="Type I cytokine receptor cytokine-binding domain-containing protein" evidence="9">
    <location>
        <begin position="25"/>
        <end position="380"/>
    </location>
</feature>
<keyword evidence="6" id="KW-0675">Receptor</keyword>
<feature type="signal peptide" evidence="9">
    <location>
        <begin position="1"/>
        <end position="24"/>
    </location>
</feature>
<protein>
    <recommendedName>
        <fullName evidence="10">Type I cytokine receptor cytokine-binding domain-containing protein</fullName>
    </recommendedName>
</protein>